<dbReference type="Proteomes" id="UP000192501">
    <property type="component" value="Unassembled WGS sequence"/>
</dbReference>
<evidence type="ECO:0000313" key="2">
    <source>
        <dbReference type="Proteomes" id="UP000192501"/>
    </source>
</evidence>
<accession>A0A1X0QGG1</accession>
<gene>
    <name evidence="1" type="ORF">A0H76_1843</name>
</gene>
<dbReference type="VEuPathDB" id="MicrosporidiaDB:A0H76_1843"/>
<proteinExistence type="predicted"/>
<dbReference type="AlphaFoldDB" id="A0A1X0QGG1"/>
<evidence type="ECO:0000313" key="1">
    <source>
        <dbReference type="EMBL" id="ORD98843.1"/>
    </source>
</evidence>
<reference evidence="1 2" key="1">
    <citation type="journal article" date="2017" name="Environ. Microbiol.">
        <title>Decay of the glycolytic pathway and adaptation to intranuclear parasitism within Enterocytozoonidae microsporidia.</title>
        <authorList>
            <person name="Wiredu Boakye D."/>
            <person name="Jaroenlak P."/>
            <person name="Prachumwat A."/>
            <person name="Williams T.A."/>
            <person name="Bateman K.S."/>
            <person name="Itsathitphaisarn O."/>
            <person name="Sritunyalucksana K."/>
            <person name="Paszkiewicz K.H."/>
            <person name="Moore K.A."/>
            <person name="Stentiford G.D."/>
            <person name="Williams B.A."/>
        </authorList>
    </citation>
    <scope>NUCLEOTIDE SEQUENCE [LARGE SCALE GENOMIC DNA]</scope>
    <source>
        <strain evidence="2">canceri</strain>
    </source>
</reference>
<name>A0A1X0QGG1_9MICR</name>
<dbReference type="VEuPathDB" id="MicrosporidiaDB:HERIO_2184"/>
<organism evidence="1 2">
    <name type="scientific">Hepatospora eriocheir</name>
    <dbReference type="NCBI Taxonomy" id="1081669"/>
    <lineage>
        <taxon>Eukaryota</taxon>
        <taxon>Fungi</taxon>
        <taxon>Fungi incertae sedis</taxon>
        <taxon>Microsporidia</taxon>
        <taxon>Hepatosporidae</taxon>
        <taxon>Hepatospora</taxon>
    </lineage>
</organism>
<dbReference type="EMBL" id="LTAI01000416">
    <property type="protein sequence ID" value="ORD98843.1"/>
    <property type="molecule type" value="Genomic_DNA"/>
</dbReference>
<protein>
    <submittedName>
        <fullName evidence="1">Uncharacterized protein</fullName>
    </submittedName>
</protein>
<sequence>MNYALKNLNKKIRRLYFISLFYRLNNILTNPLNPLGPPGKKLKKKHKHDITCIISMNNDMKNLYFLLITNKQKNVDTKKLALNILFSLLNKSSKYEPNPFKNPIIKKNMRLEKAYGNVKLLGSKIIEKNLVIA</sequence>
<comment type="caution">
    <text evidence="1">The sequence shown here is derived from an EMBL/GenBank/DDBJ whole genome shotgun (WGS) entry which is preliminary data.</text>
</comment>